<protein>
    <submittedName>
        <fullName evidence="1">Uncharacterized protein</fullName>
    </submittedName>
</protein>
<organism evidence="1 2">
    <name type="scientific">Silvanigrella aquatica</name>
    <dbReference type="NCBI Taxonomy" id="1915309"/>
    <lineage>
        <taxon>Bacteria</taxon>
        <taxon>Pseudomonadati</taxon>
        <taxon>Bdellovibrionota</taxon>
        <taxon>Oligoflexia</taxon>
        <taxon>Silvanigrellales</taxon>
        <taxon>Silvanigrellaceae</taxon>
        <taxon>Silvanigrella</taxon>
    </lineage>
</organism>
<name>A0A1L4CWY6_9BACT</name>
<dbReference type="EMBL" id="CP017834">
    <property type="protein sequence ID" value="APJ02454.1"/>
    <property type="molecule type" value="Genomic_DNA"/>
</dbReference>
<dbReference type="KEGG" id="saqi:AXG55_00300"/>
<keyword evidence="2" id="KW-1185">Reference proteome</keyword>
<reference evidence="1 2" key="1">
    <citation type="submission" date="2016-10" db="EMBL/GenBank/DDBJ databases">
        <title>Silvanigrella aquatica sp. nov., isolated from a freshwater lake located in the Black Forest, Germany, description of Silvanigrellaceae fam. nov., Silvanigrellales ord. nov., reclassification of the order Bdellovibrionales in the class Oligoflexia, reclassification of the families Bacteriovoracaceae and Halobacteriovoraceae in the new order Bacteriovoracales ord. nov., and reclassification of the family Pseudobacteriovoracaceae in the order Oligoflexiales.</title>
        <authorList>
            <person name="Hahn M.W."/>
            <person name="Schmidt J."/>
            <person name="Koll U."/>
            <person name="Rohde M."/>
            <person name="Verbag S."/>
            <person name="Pitt A."/>
            <person name="Nakai R."/>
            <person name="Naganuma T."/>
            <person name="Lang E."/>
        </authorList>
    </citation>
    <scope>NUCLEOTIDE SEQUENCE [LARGE SCALE GENOMIC DNA]</scope>
    <source>
        <strain evidence="1 2">MWH-Nonnen-W8red</strain>
    </source>
</reference>
<dbReference type="Proteomes" id="UP000184731">
    <property type="component" value="Chromosome"/>
</dbReference>
<dbReference type="RefSeq" id="WP_148696158.1">
    <property type="nucleotide sequence ID" value="NZ_CP017834.1"/>
</dbReference>
<accession>A0A1L4CWY6</accession>
<dbReference type="STRING" id="1915309.AXG55_00300"/>
<proteinExistence type="predicted"/>
<dbReference type="AlphaFoldDB" id="A0A1L4CWY6"/>
<dbReference type="OrthoDB" id="5292224at2"/>
<sequence>MKTGVLFWGFRNINLVAECSKLLKKNHSIKEFYIQISIHEKTISLLDIFPEEIIRSDYDDFNFFYKWISRNHKKNIMIIIDFWHFLSSKNFLNQIEILKKIFNEPFHFLICCPRFYHEPLIDNHNKKLISIVDKTYEYFKNIQQLYEVSLNSSSSISMFSSPPCMTLLNTLCGQDLFEIKKMSIFSFVPSILKSFPSLFISQEKYLEGIEQKIMELSNSIYAVKNKNEENFPFYNSLAGDVQNIHNKIQNNNKKLRVKGILLTVSLERFYNIRSRDDGKFLLWLIYLAILEYRQSISLSSAEEKEKKAMSLFSSVTV</sequence>
<evidence type="ECO:0000313" key="2">
    <source>
        <dbReference type="Proteomes" id="UP000184731"/>
    </source>
</evidence>
<evidence type="ECO:0000313" key="1">
    <source>
        <dbReference type="EMBL" id="APJ02454.1"/>
    </source>
</evidence>
<gene>
    <name evidence="1" type="ORF">AXG55_00300</name>
</gene>